<feature type="compositionally biased region" description="Acidic residues" evidence="5">
    <location>
        <begin position="233"/>
        <end position="251"/>
    </location>
</feature>
<dbReference type="EMBL" id="LAEV01000801">
    <property type="protein sequence ID" value="KKA29504.1"/>
    <property type="molecule type" value="Genomic_DNA"/>
</dbReference>
<evidence type="ECO:0000256" key="1">
    <source>
        <dbReference type="ARBA" id="ARBA00022723"/>
    </source>
</evidence>
<feature type="zinc finger region" description="UBR-type" evidence="4">
    <location>
        <begin position="57"/>
        <end position="136"/>
    </location>
</feature>
<name>A0A0F4ZFX6_9PEZI</name>
<proteinExistence type="predicted"/>
<feature type="region of interest" description="Disordered" evidence="5">
    <location>
        <begin position="1"/>
        <end position="32"/>
    </location>
</feature>
<keyword evidence="3" id="KW-0862">Zinc</keyword>
<protein>
    <recommendedName>
        <fullName evidence="6">UBR-type domain-containing protein</fullName>
    </recommendedName>
</protein>
<dbReference type="InterPro" id="IPR040204">
    <property type="entry name" value="UBR7"/>
</dbReference>
<keyword evidence="2" id="KW-0863">Zinc-finger</keyword>
<reference evidence="7 8" key="1">
    <citation type="submission" date="2015-03" db="EMBL/GenBank/DDBJ databases">
        <authorList>
            <person name="Radwan O."/>
            <person name="Al-Naeli F.A."/>
            <person name="Rendon G.A."/>
            <person name="Fields C."/>
        </authorList>
    </citation>
    <scope>NUCLEOTIDE SEQUENCE [LARGE SCALE GENOMIC DNA]</scope>
    <source>
        <strain evidence="7">CR-DP1</strain>
    </source>
</reference>
<feature type="region of interest" description="Disordered" evidence="5">
    <location>
        <begin position="214"/>
        <end position="251"/>
    </location>
</feature>
<dbReference type="SMART" id="SM00396">
    <property type="entry name" value="ZnF_UBR1"/>
    <property type="match status" value="1"/>
</dbReference>
<feature type="compositionally biased region" description="Basic and acidic residues" evidence="5">
    <location>
        <begin position="538"/>
        <end position="551"/>
    </location>
</feature>
<evidence type="ECO:0000256" key="4">
    <source>
        <dbReference type="PROSITE-ProRule" id="PRU00508"/>
    </source>
</evidence>
<sequence>MDASGSPSASAGSPETKPARSDSISQQTENSQTAADFLRHQMQLEAEAREALPYSIDTCTYSRGPLRQSIFSCLTCNPPPQDLSAPYETAAGICYACSVQCHGDHQLVEIFSKRNFTCDCGTTRMPRTSPCNLRAHSKTGKPGAVGDVAAENLYNHNFRNRFCSCRQEYDPFSQKGTMFQCLGLGSHLEGGCGEDWYHPGCLVGLAPDWYERTGGMKKDDKEPAVPAETEAPKDEDEDAGEEDVPMPEGFPDEDDFETFICFKCLDAHPWAKKYAGQPGFLPPVFAAPVTTNVPEERAEKADEKTEEKSEEKAEDKSKANDEATNEATPGVEAGESKKRKADFLAPDDGAKGEADSKRAKTASAEPEVKPDAQQPEPTPTPADLEPAQPQATNSCRIASISPSSAPFSLFCREDFREHLCTCASCATLTLPFPQLLAEESLYQPSISTASHAADGQSTAGSGSLYERGESALKNMDRVRAIEGVMAYNMMKEKLKPLFEQFAGSGKAIGADDIKDYFAKLRGDEQGMKDAQKAAAEGSAKETDGRREQEGH</sequence>
<keyword evidence="1" id="KW-0479">Metal-binding</keyword>
<organism evidence="7 8">
    <name type="scientific">Thielaviopsis punctulata</name>
    <dbReference type="NCBI Taxonomy" id="72032"/>
    <lineage>
        <taxon>Eukaryota</taxon>
        <taxon>Fungi</taxon>
        <taxon>Dikarya</taxon>
        <taxon>Ascomycota</taxon>
        <taxon>Pezizomycotina</taxon>
        <taxon>Sordariomycetes</taxon>
        <taxon>Hypocreomycetidae</taxon>
        <taxon>Microascales</taxon>
        <taxon>Ceratocystidaceae</taxon>
        <taxon>Thielaviopsis</taxon>
    </lineage>
</organism>
<feature type="compositionally biased region" description="Basic and acidic residues" evidence="5">
    <location>
        <begin position="348"/>
        <end position="358"/>
    </location>
</feature>
<dbReference type="PANTHER" id="PTHR13513">
    <property type="entry name" value="E3 UBIQUITIN-PROTEIN LIGASE UBR7"/>
    <property type="match status" value="1"/>
</dbReference>
<accession>A0A0F4ZFX6</accession>
<dbReference type="Pfam" id="PF02207">
    <property type="entry name" value="zf-UBR"/>
    <property type="match status" value="1"/>
</dbReference>
<evidence type="ECO:0000313" key="7">
    <source>
        <dbReference type="EMBL" id="KKA29504.1"/>
    </source>
</evidence>
<evidence type="ECO:0000256" key="3">
    <source>
        <dbReference type="ARBA" id="ARBA00022833"/>
    </source>
</evidence>
<feature type="region of interest" description="Disordered" evidence="5">
    <location>
        <begin position="291"/>
        <end position="392"/>
    </location>
</feature>
<dbReference type="AlphaFoldDB" id="A0A0F4ZFX6"/>
<dbReference type="InterPro" id="IPR047506">
    <property type="entry name" value="UBR7-like_UBR-box"/>
</dbReference>
<dbReference type="Gene3D" id="3.30.40.10">
    <property type="entry name" value="Zinc/RING finger domain, C3HC4 (zinc finger)"/>
    <property type="match status" value="1"/>
</dbReference>
<dbReference type="PANTHER" id="PTHR13513:SF9">
    <property type="entry name" value="E3 UBIQUITIN-PROTEIN LIGASE UBR7-RELATED"/>
    <property type="match status" value="1"/>
</dbReference>
<feature type="compositionally biased region" description="Basic and acidic residues" evidence="5">
    <location>
        <begin position="294"/>
        <end position="321"/>
    </location>
</feature>
<dbReference type="GO" id="GO:0008270">
    <property type="term" value="F:zinc ion binding"/>
    <property type="evidence" value="ECO:0007669"/>
    <property type="project" value="UniProtKB-KW"/>
</dbReference>
<feature type="domain" description="UBR-type" evidence="6">
    <location>
        <begin position="57"/>
        <end position="136"/>
    </location>
</feature>
<dbReference type="Proteomes" id="UP000033483">
    <property type="component" value="Unassembled WGS sequence"/>
</dbReference>
<evidence type="ECO:0000256" key="5">
    <source>
        <dbReference type="SAM" id="MobiDB-lite"/>
    </source>
</evidence>
<feature type="compositionally biased region" description="Polar residues" evidence="5">
    <location>
        <begin position="22"/>
        <end position="32"/>
    </location>
</feature>
<dbReference type="InterPro" id="IPR003126">
    <property type="entry name" value="Znf_UBR"/>
</dbReference>
<keyword evidence="8" id="KW-1185">Reference proteome</keyword>
<feature type="compositionally biased region" description="Basic and acidic residues" evidence="5">
    <location>
        <begin position="214"/>
        <end position="223"/>
    </location>
</feature>
<feature type="region of interest" description="Disordered" evidence="5">
    <location>
        <begin position="525"/>
        <end position="551"/>
    </location>
</feature>
<evidence type="ECO:0000259" key="6">
    <source>
        <dbReference type="PROSITE" id="PS51157"/>
    </source>
</evidence>
<evidence type="ECO:0000313" key="8">
    <source>
        <dbReference type="Proteomes" id="UP000033483"/>
    </source>
</evidence>
<dbReference type="GO" id="GO:0005737">
    <property type="term" value="C:cytoplasm"/>
    <property type="evidence" value="ECO:0007669"/>
    <property type="project" value="TreeGrafter"/>
</dbReference>
<evidence type="ECO:0000256" key="2">
    <source>
        <dbReference type="ARBA" id="ARBA00022771"/>
    </source>
</evidence>
<dbReference type="InterPro" id="IPR013083">
    <property type="entry name" value="Znf_RING/FYVE/PHD"/>
</dbReference>
<dbReference type="CDD" id="cd19677">
    <property type="entry name" value="UBR-box_UBR7"/>
    <property type="match status" value="1"/>
</dbReference>
<feature type="compositionally biased region" description="Low complexity" evidence="5">
    <location>
        <begin position="1"/>
        <end position="14"/>
    </location>
</feature>
<dbReference type="OrthoDB" id="10262564at2759"/>
<dbReference type="GO" id="GO:0061630">
    <property type="term" value="F:ubiquitin protein ligase activity"/>
    <property type="evidence" value="ECO:0007669"/>
    <property type="project" value="InterPro"/>
</dbReference>
<gene>
    <name evidence="7" type="ORF">TD95_001580</name>
</gene>
<comment type="caution">
    <text evidence="7">The sequence shown here is derived from an EMBL/GenBank/DDBJ whole genome shotgun (WGS) entry which is preliminary data.</text>
</comment>
<dbReference type="PROSITE" id="PS51157">
    <property type="entry name" value="ZF_UBR"/>
    <property type="match status" value="1"/>
</dbReference>